<feature type="transmembrane region" description="Helical" evidence="8">
    <location>
        <begin position="179"/>
        <end position="198"/>
    </location>
</feature>
<dbReference type="InterPro" id="IPR003593">
    <property type="entry name" value="AAA+_ATPase"/>
</dbReference>
<evidence type="ECO:0000256" key="4">
    <source>
        <dbReference type="ARBA" id="ARBA00022741"/>
    </source>
</evidence>
<protein>
    <submittedName>
        <fullName evidence="11">ATP-binding cassette, subfamily B</fullName>
    </submittedName>
</protein>
<evidence type="ECO:0000256" key="2">
    <source>
        <dbReference type="ARBA" id="ARBA00022448"/>
    </source>
</evidence>
<dbReference type="GO" id="GO:0005886">
    <property type="term" value="C:plasma membrane"/>
    <property type="evidence" value="ECO:0007669"/>
    <property type="project" value="UniProtKB-SubCell"/>
</dbReference>
<dbReference type="GO" id="GO:0015421">
    <property type="term" value="F:ABC-type oligopeptide transporter activity"/>
    <property type="evidence" value="ECO:0007669"/>
    <property type="project" value="TreeGrafter"/>
</dbReference>
<evidence type="ECO:0000256" key="6">
    <source>
        <dbReference type="ARBA" id="ARBA00022989"/>
    </source>
</evidence>
<evidence type="ECO:0000313" key="12">
    <source>
        <dbReference type="Proteomes" id="UP000199612"/>
    </source>
</evidence>
<dbReference type="PROSITE" id="PS50929">
    <property type="entry name" value="ABC_TM1F"/>
    <property type="match status" value="1"/>
</dbReference>
<keyword evidence="2" id="KW-0813">Transport</keyword>
<feature type="transmembrane region" description="Helical" evidence="8">
    <location>
        <begin position="152"/>
        <end position="173"/>
    </location>
</feature>
<sequence>MMEQKELSVRRSIPFKEQMHILKRIMTFGRPYKKQFAIAIFFSIALAISTAALPRIIQLFIDNHLTTGDLSLEIILMFAGLHFGVTLVRMTVWYLELYLFNMASEKTVQNIRNQLFEKLHTLGMRFFDQTSTGWLITRVTNDTEAMKDFWNVFLNIMQGVFGVVISLGAMFLLDVTVTFWILIFAPVLLIVIRVYQVYSSKTYSEMKSKLSLLNTKLAETINGISIIQQFRQEKRLQKEFEETNKSYFDSRFSMTKINALLLSPVINLLYTLSVVVILTIFGLEALTGPVEVGIIYAFTTYANNFFRPLTRLMDSMSLFQDGIVSSSRILTVMDNEQYAPAQLDKEDAHIEEGKIEFKNVSFSYDGKNNVLKNISFTVNPGETIALVGHTGSGKSSIINVLMRFYDFQEGEVLIDGRSIKDFPMRELRQRTGLVLQDSFLFYGTIKDNIRLLNESITDREIIEAARFVQADKFIEELPGQYDAKVVERGASFSSGQKQLISFASTIVRDPKILILDEATANIDTETEALIQEGLQRMRKGRTTVAIAHRLSTIRDADQILVLDNGHIIERGTHDELIDRGGQYKDMYELQNLGLQTQ</sequence>
<evidence type="ECO:0000259" key="10">
    <source>
        <dbReference type="PROSITE" id="PS50929"/>
    </source>
</evidence>
<comment type="subcellular location">
    <subcellularLocation>
        <location evidence="1">Cell membrane</location>
        <topology evidence="1">Multi-pass membrane protein</topology>
    </subcellularLocation>
</comment>
<feature type="domain" description="ABC transmembrane type-1" evidence="10">
    <location>
        <begin position="37"/>
        <end position="321"/>
    </location>
</feature>
<dbReference type="InterPro" id="IPR039421">
    <property type="entry name" value="Type_1_exporter"/>
</dbReference>
<feature type="domain" description="ABC transporter" evidence="9">
    <location>
        <begin position="355"/>
        <end position="589"/>
    </location>
</feature>
<evidence type="ECO:0000256" key="8">
    <source>
        <dbReference type="SAM" id="Phobius"/>
    </source>
</evidence>
<dbReference type="SUPFAM" id="SSF90123">
    <property type="entry name" value="ABC transporter transmembrane region"/>
    <property type="match status" value="1"/>
</dbReference>
<dbReference type="PANTHER" id="PTHR43394:SF1">
    <property type="entry name" value="ATP-BINDING CASSETTE SUB-FAMILY B MEMBER 10, MITOCHONDRIAL"/>
    <property type="match status" value="1"/>
</dbReference>
<dbReference type="PROSITE" id="PS50893">
    <property type="entry name" value="ABC_TRANSPORTER_2"/>
    <property type="match status" value="1"/>
</dbReference>
<keyword evidence="7 8" id="KW-0472">Membrane</keyword>
<organism evidence="11 12">
    <name type="scientific">Alkalibacterium subtropicum</name>
    <dbReference type="NCBI Taxonomy" id="753702"/>
    <lineage>
        <taxon>Bacteria</taxon>
        <taxon>Bacillati</taxon>
        <taxon>Bacillota</taxon>
        <taxon>Bacilli</taxon>
        <taxon>Lactobacillales</taxon>
        <taxon>Carnobacteriaceae</taxon>
        <taxon>Alkalibacterium</taxon>
    </lineage>
</organism>
<dbReference type="InterPro" id="IPR003439">
    <property type="entry name" value="ABC_transporter-like_ATP-bd"/>
</dbReference>
<dbReference type="InterPro" id="IPR036640">
    <property type="entry name" value="ABC1_TM_sf"/>
</dbReference>
<keyword evidence="5 11" id="KW-0067">ATP-binding</keyword>
<dbReference type="InterPro" id="IPR011527">
    <property type="entry name" value="ABC1_TM_dom"/>
</dbReference>
<keyword evidence="3 8" id="KW-0812">Transmembrane</keyword>
<feature type="transmembrane region" description="Helical" evidence="8">
    <location>
        <begin position="70"/>
        <end position="95"/>
    </location>
</feature>
<dbReference type="PANTHER" id="PTHR43394">
    <property type="entry name" value="ATP-DEPENDENT PERMEASE MDL1, MITOCHONDRIAL"/>
    <property type="match status" value="1"/>
</dbReference>
<dbReference type="InterPro" id="IPR027417">
    <property type="entry name" value="P-loop_NTPase"/>
</dbReference>
<dbReference type="PROSITE" id="PS00211">
    <property type="entry name" value="ABC_TRANSPORTER_1"/>
    <property type="match status" value="1"/>
</dbReference>
<dbReference type="Gene3D" id="1.20.1560.10">
    <property type="entry name" value="ABC transporter type 1, transmembrane domain"/>
    <property type="match status" value="1"/>
</dbReference>
<evidence type="ECO:0000256" key="7">
    <source>
        <dbReference type="ARBA" id="ARBA00023136"/>
    </source>
</evidence>
<dbReference type="AlphaFoldDB" id="A0A1I1EQE1"/>
<dbReference type="GO" id="GO:0005524">
    <property type="term" value="F:ATP binding"/>
    <property type="evidence" value="ECO:0007669"/>
    <property type="project" value="UniProtKB-KW"/>
</dbReference>
<keyword evidence="6 8" id="KW-1133">Transmembrane helix</keyword>
<evidence type="ECO:0000256" key="3">
    <source>
        <dbReference type="ARBA" id="ARBA00022692"/>
    </source>
</evidence>
<dbReference type="Pfam" id="PF00005">
    <property type="entry name" value="ABC_tran"/>
    <property type="match status" value="1"/>
</dbReference>
<dbReference type="FunFam" id="3.40.50.300:FF:000287">
    <property type="entry name" value="Multidrug ABC transporter ATP-binding protein"/>
    <property type="match status" value="1"/>
</dbReference>
<dbReference type="InterPro" id="IPR017871">
    <property type="entry name" value="ABC_transporter-like_CS"/>
</dbReference>
<reference evidence="12" key="1">
    <citation type="submission" date="2016-10" db="EMBL/GenBank/DDBJ databases">
        <authorList>
            <person name="Varghese N."/>
            <person name="Submissions S."/>
        </authorList>
    </citation>
    <scope>NUCLEOTIDE SEQUENCE [LARGE SCALE GENOMIC DNA]</scope>
    <source>
        <strain evidence="12">DSM 23664</strain>
    </source>
</reference>
<evidence type="ECO:0000256" key="5">
    <source>
        <dbReference type="ARBA" id="ARBA00022840"/>
    </source>
</evidence>
<keyword evidence="4" id="KW-0547">Nucleotide-binding</keyword>
<name>A0A1I1EQE1_9LACT</name>
<dbReference type="GO" id="GO:0016887">
    <property type="term" value="F:ATP hydrolysis activity"/>
    <property type="evidence" value="ECO:0007669"/>
    <property type="project" value="InterPro"/>
</dbReference>
<dbReference type="Pfam" id="PF00664">
    <property type="entry name" value="ABC_membrane"/>
    <property type="match status" value="1"/>
</dbReference>
<proteinExistence type="predicted"/>
<evidence type="ECO:0000313" key="11">
    <source>
        <dbReference type="EMBL" id="SFB89334.1"/>
    </source>
</evidence>
<dbReference type="SMART" id="SM00382">
    <property type="entry name" value="AAA"/>
    <property type="match status" value="1"/>
</dbReference>
<dbReference type="Gene3D" id="3.40.50.300">
    <property type="entry name" value="P-loop containing nucleotide triphosphate hydrolases"/>
    <property type="match status" value="1"/>
</dbReference>
<gene>
    <name evidence="11" type="ORF">SAMN04488102_101299</name>
</gene>
<evidence type="ECO:0000256" key="1">
    <source>
        <dbReference type="ARBA" id="ARBA00004651"/>
    </source>
</evidence>
<dbReference type="RefSeq" id="WP_177188546.1">
    <property type="nucleotide sequence ID" value="NZ_FOLT01000001.1"/>
</dbReference>
<evidence type="ECO:0000259" key="9">
    <source>
        <dbReference type="PROSITE" id="PS50893"/>
    </source>
</evidence>
<dbReference type="CDD" id="cd03254">
    <property type="entry name" value="ABCC_Glucan_exporter_like"/>
    <property type="match status" value="1"/>
</dbReference>
<dbReference type="STRING" id="753702.SAMN04488102_101299"/>
<keyword evidence="12" id="KW-1185">Reference proteome</keyword>
<dbReference type="CDD" id="cd18544">
    <property type="entry name" value="ABC_6TM_TmrA_like"/>
    <property type="match status" value="1"/>
</dbReference>
<feature type="transmembrane region" description="Helical" evidence="8">
    <location>
        <begin position="259"/>
        <end position="283"/>
    </location>
</feature>
<dbReference type="SUPFAM" id="SSF52540">
    <property type="entry name" value="P-loop containing nucleoside triphosphate hydrolases"/>
    <property type="match status" value="1"/>
</dbReference>
<dbReference type="EMBL" id="FOLT01000001">
    <property type="protein sequence ID" value="SFB89334.1"/>
    <property type="molecule type" value="Genomic_DNA"/>
</dbReference>
<accession>A0A1I1EQE1</accession>
<dbReference type="Proteomes" id="UP000199612">
    <property type="component" value="Unassembled WGS sequence"/>
</dbReference>